<dbReference type="AlphaFoldDB" id="A0A6C0H004"/>
<reference evidence="2" key="1">
    <citation type="journal article" date="2020" name="Nature">
        <title>Giant virus diversity and host interactions through global metagenomics.</title>
        <authorList>
            <person name="Schulz F."/>
            <person name="Roux S."/>
            <person name="Paez-Espino D."/>
            <person name="Jungbluth S."/>
            <person name="Walsh D.A."/>
            <person name="Denef V.J."/>
            <person name="McMahon K.D."/>
            <person name="Konstantinidis K.T."/>
            <person name="Eloe-Fadrosh E.A."/>
            <person name="Kyrpides N.C."/>
            <person name="Woyke T."/>
        </authorList>
    </citation>
    <scope>NUCLEOTIDE SEQUENCE</scope>
    <source>
        <strain evidence="2">GVMAG-M-3300023179-4</strain>
    </source>
</reference>
<organism evidence="2">
    <name type="scientific">viral metagenome</name>
    <dbReference type="NCBI Taxonomy" id="1070528"/>
    <lineage>
        <taxon>unclassified sequences</taxon>
        <taxon>metagenomes</taxon>
        <taxon>organismal metagenomes</taxon>
    </lineage>
</organism>
<proteinExistence type="predicted"/>
<protein>
    <submittedName>
        <fullName evidence="2">Uncharacterized protein</fullName>
    </submittedName>
</protein>
<evidence type="ECO:0000313" key="2">
    <source>
        <dbReference type="EMBL" id="QHT73737.1"/>
    </source>
</evidence>
<evidence type="ECO:0000256" key="1">
    <source>
        <dbReference type="SAM" id="MobiDB-lite"/>
    </source>
</evidence>
<name>A0A6C0H004_9ZZZZ</name>
<sequence length="234" mass="28416">MSLKTYIDYRSYEEHVAEAVPTGAYDLKAREILLDGKNNWQLNYYNKKFVGYENEIYYLEKNISDINDENQKYKLKIDNLREEIDNEDKSNEKDSNEKESIEKKSVKNQRLNQINNEKIEKLIENIYDNDNIIKNIQVKLEKLKYNYSISESEYYNLKRARREYIQTHDLEYLRKAVHYICSYADMLRYGSKYKAPYYNHPLEYKDSPFNIERTNIMNQIAYEDPSKIFDLEFW</sequence>
<accession>A0A6C0H004</accession>
<dbReference type="EMBL" id="MN739831">
    <property type="protein sequence ID" value="QHT73737.1"/>
    <property type="molecule type" value="Genomic_DNA"/>
</dbReference>
<feature type="region of interest" description="Disordered" evidence="1">
    <location>
        <begin position="86"/>
        <end position="105"/>
    </location>
</feature>